<accession>A0A167Q326</accession>
<gene>
    <name evidence="2" type="ORF">CALVIDRAFT_534331</name>
</gene>
<proteinExistence type="predicted"/>
<dbReference type="EMBL" id="KV417272">
    <property type="protein sequence ID" value="KZO99362.1"/>
    <property type="molecule type" value="Genomic_DNA"/>
</dbReference>
<name>A0A167Q326_CALVF</name>
<dbReference type="Proteomes" id="UP000076738">
    <property type="component" value="Unassembled WGS sequence"/>
</dbReference>
<evidence type="ECO:0000313" key="3">
    <source>
        <dbReference type="Proteomes" id="UP000076738"/>
    </source>
</evidence>
<reference evidence="2 3" key="1">
    <citation type="journal article" date="2016" name="Mol. Biol. Evol.">
        <title>Comparative Genomics of Early-Diverging Mushroom-Forming Fungi Provides Insights into the Origins of Lignocellulose Decay Capabilities.</title>
        <authorList>
            <person name="Nagy L.G."/>
            <person name="Riley R."/>
            <person name="Tritt A."/>
            <person name="Adam C."/>
            <person name="Daum C."/>
            <person name="Floudas D."/>
            <person name="Sun H."/>
            <person name="Yadav J.S."/>
            <person name="Pangilinan J."/>
            <person name="Larsson K.H."/>
            <person name="Matsuura K."/>
            <person name="Barry K."/>
            <person name="Labutti K."/>
            <person name="Kuo R."/>
            <person name="Ohm R.A."/>
            <person name="Bhattacharya S.S."/>
            <person name="Shirouzu T."/>
            <person name="Yoshinaga Y."/>
            <person name="Martin F.M."/>
            <person name="Grigoriev I.V."/>
            <person name="Hibbett D.S."/>
        </authorList>
    </citation>
    <scope>NUCLEOTIDE SEQUENCE [LARGE SCALE GENOMIC DNA]</scope>
    <source>
        <strain evidence="2 3">TUFC12733</strain>
    </source>
</reference>
<feature type="region of interest" description="Disordered" evidence="1">
    <location>
        <begin position="24"/>
        <end position="61"/>
    </location>
</feature>
<sequence length="61" mass="6734">MALDPLAQDRPRVVNQKPLSITHYSLSTTPASHITHEPSPPARNLKSEPEHLAPKTGNRKT</sequence>
<evidence type="ECO:0000313" key="2">
    <source>
        <dbReference type="EMBL" id="KZO99362.1"/>
    </source>
</evidence>
<dbReference type="AlphaFoldDB" id="A0A167Q326"/>
<evidence type="ECO:0000256" key="1">
    <source>
        <dbReference type="SAM" id="MobiDB-lite"/>
    </source>
</evidence>
<protein>
    <submittedName>
        <fullName evidence="2">Uncharacterized protein</fullName>
    </submittedName>
</protein>
<keyword evidence="3" id="KW-1185">Reference proteome</keyword>
<organism evidence="2 3">
    <name type="scientific">Calocera viscosa (strain TUFC12733)</name>
    <dbReference type="NCBI Taxonomy" id="1330018"/>
    <lineage>
        <taxon>Eukaryota</taxon>
        <taxon>Fungi</taxon>
        <taxon>Dikarya</taxon>
        <taxon>Basidiomycota</taxon>
        <taxon>Agaricomycotina</taxon>
        <taxon>Dacrymycetes</taxon>
        <taxon>Dacrymycetales</taxon>
        <taxon>Dacrymycetaceae</taxon>
        <taxon>Calocera</taxon>
    </lineage>
</organism>